<dbReference type="Proteomes" id="UP000593882">
    <property type="component" value="Segment"/>
</dbReference>
<dbReference type="RefSeq" id="YP_010111683.1">
    <property type="nucleotide sequence ID" value="NC_055883.1"/>
</dbReference>
<dbReference type="CDD" id="cd06223">
    <property type="entry name" value="PRTases_typeI"/>
    <property type="match status" value="1"/>
</dbReference>
<name>A0A7M1RYL9_9CAUD</name>
<proteinExistence type="predicted"/>
<evidence type="ECO:0000313" key="2">
    <source>
        <dbReference type="Proteomes" id="UP000593882"/>
    </source>
</evidence>
<dbReference type="GO" id="GO:0016301">
    <property type="term" value="F:kinase activity"/>
    <property type="evidence" value="ECO:0007669"/>
    <property type="project" value="UniProtKB-KW"/>
</dbReference>
<dbReference type="InterPro" id="IPR000836">
    <property type="entry name" value="PRTase_dom"/>
</dbReference>
<dbReference type="Gene3D" id="3.40.50.2020">
    <property type="match status" value="2"/>
</dbReference>
<keyword evidence="2" id="KW-1185">Reference proteome</keyword>
<dbReference type="EMBL" id="MT774390">
    <property type="protein sequence ID" value="QOR59525.1"/>
    <property type="molecule type" value="Genomic_DNA"/>
</dbReference>
<sequence length="267" mass="30359">MQVLNLIRPEKSSIKYKVIQFPDGEPHIVLKDIDRKDYLSVICRICNPTDLFILMQVGDILNRQGVLFSLNITYLMSMRMDRVISYDESFSLSIVAQVINNMSPQAVHVLEPHSYRVQDLINAYWGDIATPIPDFRGYLKVYPDRGALQRYGGDSTKNVICSKVRDPKTGQLSGFKIENPEVIEENQDLPLVVIDDLCDGGGTFKGIAQLLESHCPNRDRAIYVTHMVNPKGIATLSENYKEVYFTNSYRDWGREALPDNVKVIEVV</sequence>
<dbReference type="InterPro" id="IPR029057">
    <property type="entry name" value="PRTase-like"/>
</dbReference>
<keyword evidence="1" id="KW-0418">Kinase</keyword>
<evidence type="ECO:0000313" key="1">
    <source>
        <dbReference type="EMBL" id="QOR59525.1"/>
    </source>
</evidence>
<dbReference type="GeneID" id="65130111"/>
<reference evidence="1 2" key="1">
    <citation type="submission" date="2020-07" db="EMBL/GenBank/DDBJ databases">
        <title>Taxonomic proposal: Crassvirales, a new order of highly abundant and diverse bacterial viruses.</title>
        <authorList>
            <person name="Shkoporov A.N."/>
            <person name="Stockdale S.R."/>
            <person name="Guerin E."/>
            <person name="Ross R.P."/>
            <person name="Hill C."/>
        </authorList>
    </citation>
    <scope>NUCLEOTIDE SEQUENCE [LARGE SCALE GENOMIC DNA]</scope>
</reference>
<keyword evidence="1" id="KW-0808">Transferase</keyword>
<protein>
    <submittedName>
        <fullName evidence="1">Putative ribose-phosphate pyrophosphokinase</fullName>
    </submittedName>
</protein>
<organism evidence="1 2">
    <name type="scientific">uncultured phage cr85_1</name>
    <dbReference type="NCBI Taxonomy" id="2772074"/>
    <lineage>
        <taxon>Viruses</taxon>
        <taxon>Duplodnaviria</taxon>
        <taxon>Heunggongvirae</taxon>
        <taxon>Uroviricota</taxon>
        <taxon>Caudoviricetes</taxon>
        <taxon>Crassvirales</taxon>
        <taxon>Steigviridae</taxon>
        <taxon>Asinivirinae</taxon>
        <taxon>Kahnovirus</taxon>
        <taxon>Kahnovirus oralis</taxon>
    </lineage>
</organism>
<dbReference type="KEGG" id="vg:65130111"/>
<accession>A0A7M1RYL9</accession>
<dbReference type="SUPFAM" id="SSF53271">
    <property type="entry name" value="PRTase-like"/>
    <property type="match status" value="2"/>
</dbReference>